<keyword evidence="2" id="KW-1185">Reference proteome</keyword>
<dbReference type="AlphaFoldDB" id="S8D3Y9"/>
<comment type="caution">
    <text evidence="1">The sequence shown here is derived from an EMBL/GenBank/DDBJ whole genome shotgun (WGS) entry which is preliminary data.</text>
</comment>
<evidence type="ECO:0000313" key="2">
    <source>
        <dbReference type="Proteomes" id="UP000015453"/>
    </source>
</evidence>
<organism evidence="1 2">
    <name type="scientific">Genlisea aurea</name>
    <dbReference type="NCBI Taxonomy" id="192259"/>
    <lineage>
        <taxon>Eukaryota</taxon>
        <taxon>Viridiplantae</taxon>
        <taxon>Streptophyta</taxon>
        <taxon>Embryophyta</taxon>
        <taxon>Tracheophyta</taxon>
        <taxon>Spermatophyta</taxon>
        <taxon>Magnoliopsida</taxon>
        <taxon>eudicotyledons</taxon>
        <taxon>Gunneridae</taxon>
        <taxon>Pentapetalae</taxon>
        <taxon>asterids</taxon>
        <taxon>lamiids</taxon>
        <taxon>Lamiales</taxon>
        <taxon>Lentibulariaceae</taxon>
        <taxon>Genlisea</taxon>
    </lineage>
</organism>
<protein>
    <submittedName>
        <fullName evidence="1">Uncharacterized protein</fullName>
    </submittedName>
</protein>
<accession>S8D3Y9</accession>
<proteinExistence type="predicted"/>
<dbReference type="Proteomes" id="UP000015453">
    <property type="component" value="Unassembled WGS sequence"/>
</dbReference>
<evidence type="ECO:0000313" key="1">
    <source>
        <dbReference type="EMBL" id="EPS57353.1"/>
    </source>
</evidence>
<gene>
    <name evidence="1" type="ORF">M569_17465</name>
</gene>
<sequence>MGAVGHSANNAFDEAEEATACALRRKELADKHAICNQLQSPLSFRTYVNAVARVYKNAVPDTIIIPSSQRQFPEFNQFFASAVVRERARRAVTTTTHPSSEIHQVEEFRAVMGQRANTLTLAFCTGLRSEVLRRLVVSSFRESRTEDGTRMLTFAVGTMKNLPWSARGRRLCKFFDRVSFIPGSHDFALIIVTSN</sequence>
<name>S8D3Y9_9LAMI</name>
<reference evidence="1 2" key="1">
    <citation type="journal article" date="2013" name="BMC Genomics">
        <title>The miniature genome of a carnivorous plant Genlisea aurea contains a low number of genes and short non-coding sequences.</title>
        <authorList>
            <person name="Leushkin E.V."/>
            <person name="Sutormin R.A."/>
            <person name="Nabieva E.R."/>
            <person name="Penin A.A."/>
            <person name="Kondrashov A.S."/>
            <person name="Logacheva M.D."/>
        </authorList>
    </citation>
    <scope>NUCLEOTIDE SEQUENCE [LARGE SCALE GENOMIC DNA]</scope>
</reference>
<dbReference type="EMBL" id="AUSU01010321">
    <property type="protein sequence ID" value="EPS57353.1"/>
    <property type="molecule type" value="Genomic_DNA"/>
</dbReference>